<organism evidence="2 3">
    <name type="scientific">Rotaria sordida</name>
    <dbReference type="NCBI Taxonomy" id="392033"/>
    <lineage>
        <taxon>Eukaryota</taxon>
        <taxon>Metazoa</taxon>
        <taxon>Spiralia</taxon>
        <taxon>Gnathifera</taxon>
        <taxon>Rotifera</taxon>
        <taxon>Eurotatoria</taxon>
        <taxon>Bdelloidea</taxon>
        <taxon>Philodinida</taxon>
        <taxon>Philodinidae</taxon>
        <taxon>Rotaria</taxon>
    </lineage>
</organism>
<dbReference type="AlphaFoldDB" id="A0A819RI21"/>
<dbReference type="EMBL" id="CAJOBD010005929">
    <property type="protein sequence ID" value="CAF4046453.1"/>
    <property type="molecule type" value="Genomic_DNA"/>
</dbReference>
<protein>
    <submittedName>
        <fullName evidence="2">Uncharacterized protein</fullName>
    </submittedName>
</protein>
<name>A0A819RI21_9BILA</name>
<accession>A0A819RI21</accession>
<sequence length="181" mass="19548">MVLQLTLSCDLNNSQSGPTLIHSTGVQHYKIPPDVVCINQNKRLNDLFCFPLCVIRILQENISNDLLSDHQEGVLCQEGPQRVLDVLRRNGFNIQKQTTDHHKALWTVVQSGGSSHGGGGHQPVPPPPHPTPTGENDEDAGREEQGGDENNEGEGEGGEGEGGEGEGEGGEEEEAENEKKN</sequence>
<evidence type="ECO:0000313" key="2">
    <source>
        <dbReference type="EMBL" id="CAF4046453.1"/>
    </source>
</evidence>
<evidence type="ECO:0000256" key="1">
    <source>
        <dbReference type="SAM" id="MobiDB-lite"/>
    </source>
</evidence>
<feature type="region of interest" description="Disordered" evidence="1">
    <location>
        <begin position="110"/>
        <end position="181"/>
    </location>
</feature>
<feature type="compositionally biased region" description="Acidic residues" evidence="1">
    <location>
        <begin position="135"/>
        <end position="181"/>
    </location>
</feature>
<evidence type="ECO:0000313" key="3">
    <source>
        <dbReference type="Proteomes" id="UP000663836"/>
    </source>
</evidence>
<reference evidence="2" key="1">
    <citation type="submission" date="2021-02" db="EMBL/GenBank/DDBJ databases">
        <authorList>
            <person name="Nowell W R."/>
        </authorList>
    </citation>
    <scope>NUCLEOTIDE SEQUENCE</scope>
</reference>
<gene>
    <name evidence="2" type="ORF">JBS370_LOCUS28796</name>
</gene>
<dbReference type="Proteomes" id="UP000663836">
    <property type="component" value="Unassembled WGS sequence"/>
</dbReference>
<comment type="caution">
    <text evidence="2">The sequence shown here is derived from an EMBL/GenBank/DDBJ whole genome shotgun (WGS) entry which is preliminary data.</text>
</comment>
<proteinExistence type="predicted"/>